<dbReference type="InterPro" id="IPR001533">
    <property type="entry name" value="Pterin_deHydtase"/>
</dbReference>
<evidence type="ECO:0000256" key="4">
    <source>
        <dbReference type="ARBA" id="ARBA00021735"/>
    </source>
</evidence>
<reference evidence="8" key="1">
    <citation type="journal article" date="2019" name="Int. J. Syst. Evol. Microbiol.">
        <title>The Global Catalogue of Microorganisms (GCM) 10K type strain sequencing project: providing services to taxonomists for standard genome sequencing and annotation.</title>
        <authorList>
            <consortium name="The Broad Institute Genomics Platform"/>
            <consortium name="The Broad Institute Genome Sequencing Center for Infectious Disease"/>
            <person name="Wu L."/>
            <person name="Ma J."/>
        </authorList>
    </citation>
    <scope>NUCLEOTIDE SEQUENCE [LARGE SCALE GENOMIC DNA]</scope>
    <source>
        <strain evidence="8">JCM 19125</strain>
    </source>
</reference>
<dbReference type="RefSeq" id="WP_345580191.1">
    <property type="nucleotide sequence ID" value="NZ_BAABLV010000018.1"/>
</dbReference>
<dbReference type="PANTHER" id="PTHR35908">
    <property type="entry name" value="HYPOTHETICAL FUSION PROTEIN"/>
    <property type="match status" value="1"/>
</dbReference>
<name>A0ABP9F6M8_9ACTN</name>
<dbReference type="EC" id="4.2.1.96" evidence="3"/>
<dbReference type="Gene3D" id="3.10.180.10">
    <property type="entry name" value="2,3-Dihydroxybiphenyl 1,2-Dioxygenase, domain 1"/>
    <property type="match status" value="1"/>
</dbReference>
<dbReference type="InterPro" id="IPR029068">
    <property type="entry name" value="Glyas_Bleomycin-R_OHBP_Dase"/>
</dbReference>
<evidence type="ECO:0000256" key="1">
    <source>
        <dbReference type="ARBA" id="ARBA00001554"/>
    </source>
</evidence>
<dbReference type="Pfam" id="PF18029">
    <property type="entry name" value="Glyoxalase_6"/>
    <property type="match status" value="1"/>
</dbReference>
<sequence length="213" mass="23468">MTNLTSQQAHDALPQWRPLLGRMHLMVDAGTFDEALSFVNAVAAIASEHDHHPEIDLRYNLVHLAVASHDVGALTERDVRLGKAVADLVAERGLKLQPQRLAQYEIAIDALDIPAVAKFWAAVTGWELKGVALSDPDLISPAIWFQQMDEPRPQRNRIHIDLTVPHDEAQARLDAATGAGGRIVDDSHAPSFWVLADPEGNEVCVCTWQGRED</sequence>
<organism evidence="7 8">
    <name type="scientific">Tessaracoccus lubricantis</name>
    <dbReference type="NCBI Taxonomy" id="545543"/>
    <lineage>
        <taxon>Bacteria</taxon>
        <taxon>Bacillati</taxon>
        <taxon>Actinomycetota</taxon>
        <taxon>Actinomycetes</taxon>
        <taxon>Propionibacteriales</taxon>
        <taxon>Propionibacteriaceae</taxon>
        <taxon>Tessaracoccus</taxon>
    </lineage>
</organism>
<dbReference type="InterPro" id="IPR041581">
    <property type="entry name" value="Glyoxalase_6"/>
</dbReference>
<dbReference type="Gene3D" id="3.30.1360.20">
    <property type="entry name" value="Transcriptional coactivator/pterin dehydratase"/>
    <property type="match status" value="1"/>
</dbReference>
<dbReference type="EMBL" id="BAABLV010000018">
    <property type="protein sequence ID" value="GAA4895344.1"/>
    <property type="molecule type" value="Genomic_DNA"/>
</dbReference>
<accession>A0ABP9F6M8</accession>
<comment type="caution">
    <text evidence="7">The sequence shown here is derived from an EMBL/GenBank/DDBJ whole genome shotgun (WGS) entry which is preliminary data.</text>
</comment>
<evidence type="ECO:0000313" key="8">
    <source>
        <dbReference type="Proteomes" id="UP001501521"/>
    </source>
</evidence>
<dbReference type="SUPFAM" id="SSF54593">
    <property type="entry name" value="Glyoxalase/Bleomycin resistance protein/Dihydroxybiphenyl dioxygenase"/>
    <property type="match status" value="1"/>
</dbReference>
<comment type="similarity">
    <text evidence="2">Belongs to the pterin-4-alpha-carbinolamine dehydratase family.</text>
</comment>
<dbReference type="PANTHER" id="PTHR35908:SF1">
    <property type="entry name" value="CONSERVED PROTEIN"/>
    <property type="match status" value="1"/>
</dbReference>
<evidence type="ECO:0000256" key="5">
    <source>
        <dbReference type="ARBA" id="ARBA00023239"/>
    </source>
</evidence>
<keyword evidence="5" id="KW-0456">Lyase</keyword>
<protein>
    <recommendedName>
        <fullName evidence="4">Putative pterin-4-alpha-carbinolamine dehydratase</fullName>
        <ecNumber evidence="3">4.2.1.96</ecNumber>
    </recommendedName>
</protein>
<keyword evidence="8" id="KW-1185">Reference proteome</keyword>
<evidence type="ECO:0000313" key="7">
    <source>
        <dbReference type="EMBL" id="GAA4895344.1"/>
    </source>
</evidence>
<dbReference type="InterPro" id="IPR036428">
    <property type="entry name" value="PCD_sf"/>
</dbReference>
<dbReference type="CDD" id="cd00488">
    <property type="entry name" value="PCD_DCoH"/>
    <property type="match status" value="1"/>
</dbReference>
<evidence type="ECO:0000256" key="2">
    <source>
        <dbReference type="ARBA" id="ARBA00006472"/>
    </source>
</evidence>
<dbReference type="SUPFAM" id="SSF55248">
    <property type="entry name" value="PCD-like"/>
    <property type="match status" value="1"/>
</dbReference>
<dbReference type="Pfam" id="PF01329">
    <property type="entry name" value="Pterin_4a"/>
    <property type="match status" value="1"/>
</dbReference>
<evidence type="ECO:0000256" key="3">
    <source>
        <dbReference type="ARBA" id="ARBA00013252"/>
    </source>
</evidence>
<feature type="domain" description="Glyoxalase-like" evidence="6">
    <location>
        <begin position="106"/>
        <end position="206"/>
    </location>
</feature>
<dbReference type="Proteomes" id="UP001501521">
    <property type="component" value="Unassembled WGS sequence"/>
</dbReference>
<comment type="catalytic activity">
    <reaction evidence="1">
        <text>(4aS,6R)-4a-hydroxy-L-erythro-5,6,7,8-tetrahydrobiopterin = (6R)-L-erythro-6,7-dihydrobiopterin + H2O</text>
        <dbReference type="Rhea" id="RHEA:11920"/>
        <dbReference type="ChEBI" id="CHEBI:15377"/>
        <dbReference type="ChEBI" id="CHEBI:15642"/>
        <dbReference type="ChEBI" id="CHEBI:43120"/>
        <dbReference type="EC" id="4.2.1.96"/>
    </reaction>
</comment>
<evidence type="ECO:0000259" key="6">
    <source>
        <dbReference type="Pfam" id="PF18029"/>
    </source>
</evidence>
<proteinExistence type="inferred from homology"/>
<gene>
    <name evidence="7" type="ORF">GCM10025789_11010</name>
</gene>